<evidence type="ECO:0000259" key="8">
    <source>
        <dbReference type="PROSITE" id="PS51352"/>
    </source>
</evidence>
<keyword evidence="7" id="KW-0812">Transmembrane</keyword>
<keyword evidence="2" id="KW-0732">Signal</keyword>
<comment type="similarity">
    <text evidence="1">Belongs to the thioredoxin family. DsbA subfamily.</text>
</comment>
<dbReference type="PANTHER" id="PTHR13887:SF14">
    <property type="entry name" value="DISULFIDE BOND FORMATION PROTEIN D"/>
    <property type="match status" value="1"/>
</dbReference>
<dbReference type="SUPFAM" id="SSF52833">
    <property type="entry name" value="Thioredoxin-like"/>
    <property type="match status" value="1"/>
</dbReference>
<keyword evidence="3" id="KW-0560">Oxidoreductase</keyword>
<evidence type="ECO:0000256" key="4">
    <source>
        <dbReference type="ARBA" id="ARBA00023157"/>
    </source>
</evidence>
<evidence type="ECO:0000256" key="7">
    <source>
        <dbReference type="SAM" id="Phobius"/>
    </source>
</evidence>
<keyword evidence="5" id="KW-0676">Redox-active center</keyword>
<gene>
    <name evidence="9" type="ORF">AB0C36_21205</name>
</gene>
<evidence type="ECO:0000313" key="10">
    <source>
        <dbReference type="Proteomes" id="UP001551482"/>
    </source>
</evidence>
<dbReference type="Gene3D" id="3.40.30.10">
    <property type="entry name" value="Glutaredoxin"/>
    <property type="match status" value="1"/>
</dbReference>
<sequence>MRIILGAEEGPTSRAYRRRVVAVAAVGLLAVVMGILAQFAQAGSAPTGGTSPGETPTAPIESHSRRDAVPAAAYSTPFVRPASPVATNDPMAVGRADAPVVMVEYADFLCGYCTRFARDTGPEIVSRYVDAGVLRIEFRNFPIRGEGSDELARAAWAAAQQGRFWEFHNSAYQAGAYTPAAESTPLGYARAAGVPDLDRFAADMASPAARQAVDDTVAEGVAAGAEMTPTFFVNGKKLVGALPNQTFFDEIDAAAREARSPYPMRGYGQLL</sequence>
<keyword evidence="7" id="KW-1133">Transmembrane helix</keyword>
<name>A0ABV3DJT7_9ACTN</name>
<accession>A0ABV3DJT7</accession>
<organism evidence="9 10">
    <name type="scientific">Streptodolium elevatio</name>
    <dbReference type="NCBI Taxonomy" id="3157996"/>
    <lineage>
        <taxon>Bacteria</taxon>
        <taxon>Bacillati</taxon>
        <taxon>Actinomycetota</taxon>
        <taxon>Actinomycetes</taxon>
        <taxon>Kitasatosporales</taxon>
        <taxon>Streptomycetaceae</taxon>
        <taxon>Streptodolium</taxon>
    </lineage>
</organism>
<feature type="region of interest" description="Disordered" evidence="6">
    <location>
        <begin position="44"/>
        <end position="66"/>
    </location>
</feature>
<evidence type="ECO:0000256" key="3">
    <source>
        <dbReference type="ARBA" id="ARBA00023002"/>
    </source>
</evidence>
<proteinExistence type="inferred from homology"/>
<evidence type="ECO:0000256" key="2">
    <source>
        <dbReference type="ARBA" id="ARBA00022729"/>
    </source>
</evidence>
<dbReference type="InterPro" id="IPR036249">
    <property type="entry name" value="Thioredoxin-like_sf"/>
</dbReference>
<dbReference type="PANTHER" id="PTHR13887">
    <property type="entry name" value="GLUTATHIONE S-TRANSFERASE KAPPA"/>
    <property type="match status" value="1"/>
</dbReference>
<reference evidence="9 10" key="1">
    <citation type="submission" date="2024-06" db="EMBL/GenBank/DDBJ databases">
        <title>The Natural Products Discovery Center: Release of the First 8490 Sequenced Strains for Exploring Actinobacteria Biosynthetic Diversity.</title>
        <authorList>
            <person name="Kalkreuter E."/>
            <person name="Kautsar S.A."/>
            <person name="Yang D."/>
            <person name="Bader C.D."/>
            <person name="Teijaro C.N."/>
            <person name="Fluegel L."/>
            <person name="Davis C.M."/>
            <person name="Simpson J.R."/>
            <person name="Lauterbach L."/>
            <person name="Steele A.D."/>
            <person name="Gui C."/>
            <person name="Meng S."/>
            <person name="Li G."/>
            <person name="Viehrig K."/>
            <person name="Ye F."/>
            <person name="Su P."/>
            <person name="Kiefer A.F."/>
            <person name="Nichols A."/>
            <person name="Cepeda A.J."/>
            <person name="Yan W."/>
            <person name="Fan B."/>
            <person name="Jiang Y."/>
            <person name="Adhikari A."/>
            <person name="Zheng C.-J."/>
            <person name="Schuster L."/>
            <person name="Cowan T.M."/>
            <person name="Smanski M.J."/>
            <person name="Chevrette M.G."/>
            <person name="De Carvalho L.P.S."/>
            <person name="Shen B."/>
        </authorList>
    </citation>
    <scope>NUCLEOTIDE SEQUENCE [LARGE SCALE GENOMIC DNA]</scope>
    <source>
        <strain evidence="9 10">NPDC048946</strain>
    </source>
</reference>
<dbReference type="Pfam" id="PF13462">
    <property type="entry name" value="Thioredoxin_4"/>
    <property type="match status" value="1"/>
</dbReference>
<feature type="transmembrane region" description="Helical" evidence="7">
    <location>
        <begin position="20"/>
        <end position="40"/>
    </location>
</feature>
<keyword evidence="10" id="KW-1185">Reference proteome</keyword>
<evidence type="ECO:0000256" key="6">
    <source>
        <dbReference type="SAM" id="MobiDB-lite"/>
    </source>
</evidence>
<dbReference type="RefSeq" id="WP_358356227.1">
    <property type="nucleotide sequence ID" value="NZ_JBEZFP010000055.1"/>
</dbReference>
<feature type="domain" description="Thioredoxin" evidence="8">
    <location>
        <begin position="65"/>
        <end position="256"/>
    </location>
</feature>
<protein>
    <submittedName>
        <fullName evidence="9">Thioredoxin domain-containing protein</fullName>
    </submittedName>
</protein>
<dbReference type="InterPro" id="IPR013766">
    <property type="entry name" value="Thioredoxin_domain"/>
</dbReference>
<comment type="caution">
    <text evidence="9">The sequence shown here is derived from an EMBL/GenBank/DDBJ whole genome shotgun (WGS) entry which is preliminary data.</text>
</comment>
<keyword evidence="7" id="KW-0472">Membrane</keyword>
<dbReference type="InterPro" id="IPR012336">
    <property type="entry name" value="Thioredoxin-like_fold"/>
</dbReference>
<evidence type="ECO:0000256" key="1">
    <source>
        <dbReference type="ARBA" id="ARBA00005791"/>
    </source>
</evidence>
<dbReference type="PROSITE" id="PS51352">
    <property type="entry name" value="THIOREDOXIN_2"/>
    <property type="match status" value="1"/>
</dbReference>
<evidence type="ECO:0000256" key="5">
    <source>
        <dbReference type="ARBA" id="ARBA00023284"/>
    </source>
</evidence>
<keyword evidence="4" id="KW-1015">Disulfide bond</keyword>
<dbReference type="EMBL" id="JBEZFP010000055">
    <property type="protein sequence ID" value="MEU8136020.1"/>
    <property type="molecule type" value="Genomic_DNA"/>
</dbReference>
<evidence type="ECO:0000313" key="9">
    <source>
        <dbReference type="EMBL" id="MEU8136020.1"/>
    </source>
</evidence>
<feature type="compositionally biased region" description="Low complexity" evidence="6">
    <location>
        <begin position="44"/>
        <end position="59"/>
    </location>
</feature>
<dbReference type="Proteomes" id="UP001551482">
    <property type="component" value="Unassembled WGS sequence"/>
</dbReference>